<dbReference type="InterPro" id="IPR027417">
    <property type="entry name" value="P-loop_NTPase"/>
</dbReference>
<dbReference type="PROSITE" id="PS51420">
    <property type="entry name" value="RHO"/>
    <property type="match status" value="1"/>
</dbReference>
<dbReference type="NCBIfam" id="TIGR00231">
    <property type="entry name" value="small_GTP"/>
    <property type="match status" value="1"/>
</dbReference>
<evidence type="ECO:0000256" key="4">
    <source>
        <dbReference type="ARBA" id="ARBA00022741"/>
    </source>
</evidence>
<evidence type="ECO:0000256" key="8">
    <source>
        <dbReference type="ARBA" id="ARBA00023289"/>
    </source>
</evidence>
<keyword evidence="12" id="KW-1185">Reference proteome</keyword>
<dbReference type="SMART" id="SM00173">
    <property type="entry name" value="RAS"/>
    <property type="match status" value="1"/>
</dbReference>
<dbReference type="PANTHER" id="PTHR46149">
    <property type="entry name" value="MIP08469P"/>
    <property type="match status" value="1"/>
</dbReference>
<keyword evidence="8" id="KW-0636">Prenylation</keyword>
<accession>A0A0N0U6S6</accession>
<keyword evidence="6" id="KW-0472">Membrane</keyword>
<dbReference type="PANTHER" id="PTHR46149:SF3">
    <property type="entry name" value="MIP08469P"/>
    <property type="match status" value="1"/>
</dbReference>
<gene>
    <name evidence="11" type="ORF">WN51_07781</name>
</gene>
<reference evidence="11 12" key="1">
    <citation type="submission" date="2015-07" db="EMBL/GenBank/DDBJ databases">
        <title>The genome of Melipona quadrifasciata.</title>
        <authorList>
            <person name="Pan H."/>
            <person name="Kapheim K."/>
        </authorList>
    </citation>
    <scope>NUCLEOTIDE SEQUENCE [LARGE SCALE GENOMIC DNA]</scope>
    <source>
        <strain evidence="11">0111107301</strain>
        <tissue evidence="11">Whole body</tissue>
    </source>
</reference>
<dbReference type="GO" id="GO:0003924">
    <property type="term" value="F:GTPase activity"/>
    <property type="evidence" value="ECO:0007669"/>
    <property type="project" value="InterPro"/>
</dbReference>
<dbReference type="InterPro" id="IPR001806">
    <property type="entry name" value="Small_GTPase"/>
</dbReference>
<feature type="region of interest" description="Disordered" evidence="10">
    <location>
        <begin position="239"/>
        <end position="289"/>
    </location>
</feature>
<dbReference type="EMBL" id="KQ435724">
    <property type="protein sequence ID" value="KOX78374.1"/>
    <property type="molecule type" value="Genomic_DNA"/>
</dbReference>
<dbReference type="SMART" id="SM00175">
    <property type="entry name" value="RAB"/>
    <property type="match status" value="1"/>
</dbReference>
<protein>
    <submittedName>
        <fullName evidence="11">Dexamethasone-induced Ras-related protein 1</fullName>
    </submittedName>
</protein>
<keyword evidence="7" id="KW-0449">Lipoprotein</keyword>
<keyword evidence="5" id="KW-0342">GTP-binding</keyword>
<dbReference type="Proteomes" id="UP000053105">
    <property type="component" value="Unassembled WGS sequence"/>
</dbReference>
<dbReference type="PRINTS" id="PR00449">
    <property type="entry name" value="RASTRNSFRMNG"/>
</dbReference>
<dbReference type="Pfam" id="PF00071">
    <property type="entry name" value="Ras"/>
    <property type="match status" value="1"/>
</dbReference>
<sequence>MSQTVKEALVGNKKENLAIAREPPIVESSIKKQSANRNTDPLRQIQITDKPKYPVGNSFRNGTLGSKMKTLYTAMEKANPLVTHYSPDDPKVQRIRKDDGIRVQQAFMRDAHARAKRREQTLNGSVFAGIRYATAQSEPAGGTNKESSLVRRLCAASPRGCLDEWFAYPASGEETEFEGKEQPRHSEDLNRSLTAIAVHVSNLAPKFFTLQSSAYVPELEACGRLVCCAQRLCRSGSAPEETEQRINRGRRGAQAGPELEGPSGSEDGILPIPVSPSPASTSSQEDACKPPPRNCYRLVMLGSARVGKTAIVARFLSNKFEESYTPTIEDFHRKLYRIKGEVHQLDLLDTSGNHPFPAMRRLSFLTGDLFVVVFSLDCRESFEEAIRLRESILETKVSATQSATKSRSKSHFNLKVPMVIVGNKCDKETKTVTVEEAEEYCNSQDDCCVFVEASAKRNYHVEELFYQLFVVAGLPLEMAPNHHRKVPLTFGSPTMLPPSQPRHKATLSIKRRLSDACGVVAPNVRRPSIRTDLMIMRTKTCSLAAGNENNAPGSRITLRTTDARKTCTIQ</sequence>
<dbReference type="SMART" id="SM00174">
    <property type="entry name" value="RHO"/>
    <property type="match status" value="1"/>
</dbReference>
<keyword evidence="2" id="KW-1003">Cell membrane</keyword>
<keyword evidence="3" id="KW-0488">Methylation</keyword>
<evidence type="ECO:0000256" key="3">
    <source>
        <dbReference type="ARBA" id="ARBA00022481"/>
    </source>
</evidence>
<dbReference type="GO" id="GO:0005886">
    <property type="term" value="C:plasma membrane"/>
    <property type="evidence" value="ECO:0007669"/>
    <property type="project" value="UniProtKB-SubCell"/>
</dbReference>
<dbReference type="InterPro" id="IPR052236">
    <property type="entry name" value="Small_GTPase_RasD"/>
</dbReference>
<dbReference type="PROSITE" id="PS51419">
    <property type="entry name" value="RAB"/>
    <property type="match status" value="1"/>
</dbReference>
<evidence type="ECO:0000256" key="9">
    <source>
        <dbReference type="ARBA" id="ARBA00038061"/>
    </source>
</evidence>
<keyword evidence="4" id="KW-0547">Nucleotide-binding</keyword>
<dbReference type="AlphaFoldDB" id="A0A0N0U6S6"/>
<comment type="subcellular location">
    <subcellularLocation>
        <location evidence="1">Cell membrane</location>
        <topology evidence="1">Lipid-anchor</topology>
    </subcellularLocation>
</comment>
<evidence type="ECO:0000256" key="2">
    <source>
        <dbReference type="ARBA" id="ARBA00022475"/>
    </source>
</evidence>
<evidence type="ECO:0000256" key="1">
    <source>
        <dbReference type="ARBA" id="ARBA00004193"/>
    </source>
</evidence>
<dbReference type="PROSITE" id="PS51421">
    <property type="entry name" value="RAS"/>
    <property type="match status" value="1"/>
</dbReference>
<dbReference type="SUPFAM" id="SSF52540">
    <property type="entry name" value="P-loop containing nucleoside triphosphate hydrolases"/>
    <property type="match status" value="1"/>
</dbReference>
<dbReference type="GO" id="GO:0007165">
    <property type="term" value="P:signal transduction"/>
    <property type="evidence" value="ECO:0007669"/>
    <property type="project" value="TreeGrafter"/>
</dbReference>
<name>A0A0N0U6S6_9HYME</name>
<dbReference type="Gene3D" id="3.40.50.300">
    <property type="entry name" value="P-loop containing nucleotide triphosphate hydrolases"/>
    <property type="match status" value="1"/>
</dbReference>
<evidence type="ECO:0000256" key="5">
    <source>
        <dbReference type="ARBA" id="ARBA00023134"/>
    </source>
</evidence>
<dbReference type="STRING" id="166423.A0A0N0U6S6"/>
<dbReference type="OrthoDB" id="265044at2759"/>
<evidence type="ECO:0000256" key="7">
    <source>
        <dbReference type="ARBA" id="ARBA00023288"/>
    </source>
</evidence>
<dbReference type="GO" id="GO:0005525">
    <property type="term" value="F:GTP binding"/>
    <property type="evidence" value="ECO:0007669"/>
    <property type="project" value="UniProtKB-KW"/>
</dbReference>
<comment type="similarity">
    <text evidence="9">Belongs to the small GTPase superfamily. RasD family.</text>
</comment>
<organism evidence="11 12">
    <name type="scientific">Melipona quadrifasciata</name>
    <dbReference type="NCBI Taxonomy" id="166423"/>
    <lineage>
        <taxon>Eukaryota</taxon>
        <taxon>Metazoa</taxon>
        <taxon>Ecdysozoa</taxon>
        <taxon>Arthropoda</taxon>
        <taxon>Hexapoda</taxon>
        <taxon>Insecta</taxon>
        <taxon>Pterygota</taxon>
        <taxon>Neoptera</taxon>
        <taxon>Endopterygota</taxon>
        <taxon>Hymenoptera</taxon>
        <taxon>Apocrita</taxon>
        <taxon>Aculeata</taxon>
        <taxon>Apoidea</taxon>
        <taxon>Anthophila</taxon>
        <taxon>Apidae</taxon>
        <taxon>Melipona</taxon>
    </lineage>
</organism>
<dbReference type="FunFam" id="3.40.50.300:FF:000475">
    <property type="entry name" value="GTP-binding protein Rhes"/>
    <property type="match status" value="1"/>
</dbReference>
<evidence type="ECO:0000313" key="11">
    <source>
        <dbReference type="EMBL" id="KOX78374.1"/>
    </source>
</evidence>
<evidence type="ECO:0000313" key="12">
    <source>
        <dbReference type="Proteomes" id="UP000053105"/>
    </source>
</evidence>
<proteinExistence type="inferred from homology"/>
<evidence type="ECO:0000256" key="10">
    <source>
        <dbReference type="SAM" id="MobiDB-lite"/>
    </source>
</evidence>
<dbReference type="GO" id="GO:0031681">
    <property type="term" value="F:G-protein beta-subunit binding"/>
    <property type="evidence" value="ECO:0007669"/>
    <property type="project" value="TreeGrafter"/>
</dbReference>
<evidence type="ECO:0000256" key="6">
    <source>
        <dbReference type="ARBA" id="ARBA00023136"/>
    </source>
</evidence>
<dbReference type="InterPro" id="IPR005225">
    <property type="entry name" value="Small_GTP-bd"/>
</dbReference>